<evidence type="ECO:0000259" key="3">
    <source>
        <dbReference type="Pfam" id="PF23925"/>
    </source>
</evidence>
<sequence length="547" mass="61735">MLTDVNTLYSEALGLYDLDLVRTVATHSQRDPKEYAPFLDRVARLENENWRKYTIDIHLERHARALTHIAKLITEISTDNEEEKNKLQSMALDLIKQGDLYDQALGLFPHVPVKRSASKSDRVFRQEILRLKAGFLEAEKKHEAAAYVYLSASERENARRAFISANKWQMALALSARDHHTPDKLRNEAYSIAQELLNRQRQQQDGCVDDILAAARIYVEYCSDIDEAVALLVTHQQWSEALRIAYLHQRDDLVESDVETGVLQSCDDVQEELERKEKQYIKHWNRLTTIREQKRLFKLHGIDGSRWDQGNRGDGDTDAGSIRSGASSAADSALSYASVSSVGSHNSAASIGNFSMQSLSMATASHFYATQTLGNASTKPKMKAKHGGIPSRRERRKRMKEGSAEEETYVAQQLSELRPNAALAREVGGLLEMLVFFGHMQRAQKLQTQLSGFEKCVADKQVPVSSDNEAEQVAINTEMKNGEESLVPTSKSQPLLIVFFIRQIIIGCSKKIAYVVEVVEEYENFLRLFEMAYAPDDGEYDSVEPNA</sequence>
<dbReference type="OrthoDB" id="40048at2759"/>
<dbReference type="GO" id="GO:0005829">
    <property type="term" value="C:cytosol"/>
    <property type="evidence" value="ECO:0007669"/>
    <property type="project" value="TreeGrafter"/>
</dbReference>
<reference evidence="5 6" key="1">
    <citation type="journal article" date="2017" name="Genome Biol. Evol.">
        <title>Phytophthora megakarya and P. palmivora, closely related causal agents of cacao black pod rot, underwent increases in genome sizes and gene numbers by different mechanisms.</title>
        <authorList>
            <person name="Ali S.S."/>
            <person name="Shao J."/>
            <person name="Lary D.J."/>
            <person name="Kronmiller B."/>
            <person name="Shen D."/>
            <person name="Strem M.D."/>
            <person name="Amoako-Attah I."/>
            <person name="Akrofi A.Y."/>
            <person name="Begoude B.A."/>
            <person name="Ten Hoopen G.M."/>
            <person name="Coulibaly K."/>
            <person name="Kebe B.I."/>
            <person name="Melnick R.L."/>
            <person name="Guiltinan M.J."/>
            <person name="Tyler B.M."/>
            <person name="Meinhardt L.W."/>
            <person name="Bailey B.A."/>
        </authorList>
    </citation>
    <scope>NUCLEOTIDE SEQUENCE [LARGE SCALE GENOMIC DNA]</scope>
    <source>
        <strain evidence="6">sbr112.9</strain>
    </source>
</reference>
<dbReference type="Pfam" id="PF23936">
    <property type="entry name" value="HB_ELP1"/>
    <property type="match status" value="1"/>
</dbReference>
<dbReference type="InterPro" id="IPR056166">
    <property type="entry name" value="TPR_ELP1"/>
</dbReference>
<dbReference type="AlphaFoldDB" id="A0A2P4XAF9"/>
<dbReference type="GO" id="GO:0002926">
    <property type="term" value="P:tRNA wobble base 5-methoxycarbonylmethyl-2-thiouridinylation"/>
    <property type="evidence" value="ECO:0007669"/>
    <property type="project" value="TreeGrafter"/>
</dbReference>
<gene>
    <name evidence="5" type="ORF">PHPALM_28292</name>
</gene>
<dbReference type="Pfam" id="PF23925">
    <property type="entry name" value="A-sol_ELP1"/>
    <property type="match status" value="1"/>
</dbReference>
<evidence type="ECO:0000259" key="2">
    <source>
        <dbReference type="Pfam" id="PF23878"/>
    </source>
</evidence>
<dbReference type="InterPro" id="IPR056169">
    <property type="entry name" value="HB_ELP1"/>
</dbReference>
<dbReference type="InterPro" id="IPR056167">
    <property type="entry name" value="A-sol_ELP1"/>
</dbReference>
<protein>
    <submittedName>
        <fullName evidence="5">Elongator complex protein 1</fullName>
    </submittedName>
</protein>
<evidence type="ECO:0000259" key="4">
    <source>
        <dbReference type="Pfam" id="PF23936"/>
    </source>
</evidence>
<dbReference type="UniPathway" id="UPA00988"/>
<dbReference type="GO" id="GO:0000049">
    <property type="term" value="F:tRNA binding"/>
    <property type="evidence" value="ECO:0007669"/>
    <property type="project" value="TreeGrafter"/>
</dbReference>
<dbReference type="PANTHER" id="PTHR12747:SF0">
    <property type="entry name" value="ELONGATOR COMPLEX PROTEIN 1"/>
    <property type="match status" value="1"/>
</dbReference>
<evidence type="ECO:0000313" key="5">
    <source>
        <dbReference type="EMBL" id="POM62547.1"/>
    </source>
</evidence>
<dbReference type="PANTHER" id="PTHR12747">
    <property type="entry name" value="ELONGATOR COMPLEX PROTEIN 1"/>
    <property type="match status" value="1"/>
</dbReference>
<proteinExistence type="predicted"/>
<dbReference type="InterPro" id="IPR006849">
    <property type="entry name" value="Elp1"/>
</dbReference>
<dbReference type="EMBL" id="NCKW01015543">
    <property type="protein sequence ID" value="POM62547.1"/>
    <property type="molecule type" value="Genomic_DNA"/>
</dbReference>
<dbReference type="GO" id="GO:0033588">
    <property type="term" value="C:elongator holoenzyme complex"/>
    <property type="evidence" value="ECO:0007669"/>
    <property type="project" value="InterPro"/>
</dbReference>
<organism evidence="5 6">
    <name type="scientific">Phytophthora palmivora</name>
    <dbReference type="NCBI Taxonomy" id="4796"/>
    <lineage>
        <taxon>Eukaryota</taxon>
        <taxon>Sar</taxon>
        <taxon>Stramenopiles</taxon>
        <taxon>Oomycota</taxon>
        <taxon>Peronosporomycetes</taxon>
        <taxon>Peronosporales</taxon>
        <taxon>Peronosporaceae</taxon>
        <taxon>Phytophthora</taxon>
    </lineage>
</organism>
<feature type="domain" description="ELP1 TPR" evidence="2">
    <location>
        <begin position="51"/>
        <end position="243"/>
    </location>
</feature>
<feature type="region of interest" description="Disordered" evidence="1">
    <location>
        <begin position="374"/>
        <end position="407"/>
    </location>
</feature>
<name>A0A2P4XAF9_9STRA</name>
<evidence type="ECO:0000256" key="1">
    <source>
        <dbReference type="SAM" id="MobiDB-lite"/>
    </source>
</evidence>
<feature type="domain" description="ELP1 alpha-solenoid" evidence="3">
    <location>
        <begin position="2"/>
        <end position="40"/>
    </location>
</feature>
<dbReference type="Proteomes" id="UP000237271">
    <property type="component" value="Unassembled WGS sequence"/>
</dbReference>
<evidence type="ECO:0000313" key="6">
    <source>
        <dbReference type="Proteomes" id="UP000237271"/>
    </source>
</evidence>
<comment type="caution">
    <text evidence="5">The sequence shown here is derived from an EMBL/GenBank/DDBJ whole genome shotgun (WGS) entry which is preliminary data.</text>
</comment>
<feature type="domain" description="ELP1 three-helical bundle" evidence="4">
    <location>
        <begin position="252"/>
        <end position="346"/>
    </location>
</feature>
<keyword evidence="6" id="KW-1185">Reference proteome</keyword>
<accession>A0A2P4XAF9</accession>
<dbReference type="Pfam" id="PF23878">
    <property type="entry name" value="TPR_ELP1"/>
    <property type="match status" value="1"/>
</dbReference>